<dbReference type="PANTHER" id="PTHR23513">
    <property type="entry name" value="INTEGRAL MEMBRANE EFFLUX PROTEIN-RELATED"/>
    <property type="match status" value="1"/>
</dbReference>
<evidence type="ECO:0000256" key="1">
    <source>
        <dbReference type="ARBA" id="ARBA00004651"/>
    </source>
</evidence>
<evidence type="ECO:0000256" key="6">
    <source>
        <dbReference type="ARBA" id="ARBA00023136"/>
    </source>
</evidence>
<dbReference type="InterPro" id="IPR036259">
    <property type="entry name" value="MFS_trans_sf"/>
</dbReference>
<keyword evidence="3" id="KW-1003">Cell membrane</keyword>
<gene>
    <name evidence="9" type="ORF">ACFOD9_09170</name>
</gene>
<accession>A0ABV7IR06</accession>
<feature type="transmembrane region" description="Helical" evidence="7">
    <location>
        <begin position="237"/>
        <end position="261"/>
    </location>
</feature>
<comment type="caution">
    <text evidence="9">The sequence shown here is derived from an EMBL/GenBank/DDBJ whole genome shotgun (WGS) entry which is preliminary data.</text>
</comment>
<evidence type="ECO:0000313" key="9">
    <source>
        <dbReference type="EMBL" id="MFC3174422.1"/>
    </source>
</evidence>
<dbReference type="InterPro" id="IPR010290">
    <property type="entry name" value="TM_effector"/>
</dbReference>
<dbReference type="Proteomes" id="UP001595604">
    <property type="component" value="Unassembled WGS sequence"/>
</dbReference>
<keyword evidence="4 7" id="KW-0812">Transmembrane</keyword>
<evidence type="ECO:0000313" key="10">
    <source>
        <dbReference type="Proteomes" id="UP001595604"/>
    </source>
</evidence>
<dbReference type="RefSeq" id="WP_379509779.1">
    <property type="nucleotide sequence ID" value="NZ_JBHRTQ010000007.1"/>
</dbReference>
<sequence>MTEPSRDSTPATARSPLHVADYRRFWLTRFCSVLATTGIAVVLGWQVYDVARAAYGMSPGQAAFQLGIIGLVQFLPMFVLAPFAGLIADRFDRRKVGALAVAVDFTMALALAALTTWGTLTLPALLALGSLHGVARAFFGPSISAIGPSILPAALIPRSVSLNSMAMQIGTVGGPAAGGFLYSAAPSAPYWTAAGLLAVAMVCILSIKPFARPEMRTDLHPLRQIAEGFAYVRRARLLLGCITLDLFAVLLAGATALLPVYARDILTWNGLPVGPTGLGQMRAAPAVGAAAVALLLSFRPIERNVGVKMLWAVVVFGLVTVVFGLSRNYLLSLAMLVLLGAADMISMFVRSALVQLSTPDAMRGRIASISGLAISASNELGEMQSGLAAAFLGPTGAVVFGGIGAILITASWALIFPELRRSRSFATHYSDRAPA</sequence>
<feature type="transmembrane region" description="Helical" evidence="7">
    <location>
        <begin position="160"/>
        <end position="182"/>
    </location>
</feature>
<keyword evidence="10" id="KW-1185">Reference proteome</keyword>
<keyword evidence="2" id="KW-0813">Transport</keyword>
<feature type="transmembrane region" description="Helical" evidence="7">
    <location>
        <begin position="305"/>
        <end position="323"/>
    </location>
</feature>
<evidence type="ECO:0000256" key="3">
    <source>
        <dbReference type="ARBA" id="ARBA00022475"/>
    </source>
</evidence>
<dbReference type="PANTHER" id="PTHR23513:SF9">
    <property type="entry name" value="ENTEROBACTIN EXPORTER ENTS"/>
    <property type="match status" value="1"/>
</dbReference>
<feature type="transmembrane region" description="Helical" evidence="7">
    <location>
        <begin position="281"/>
        <end position="298"/>
    </location>
</feature>
<dbReference type="PROSITE" id="PS50850">
    <property type="entry name" value="MFS"/>
    <property type="match status" value="1"/>
</dbReference>
<feature type="transmembrane region" description="Helical" evidence="7">
    <location>
        <begin position="26"/>
        <end position="48"/>
    </location>
</feature>
<feature type="transmembrane region" description="Helical" evidence="7">
    <location>
        <begin position="96"/>
        <end position="114"/>
    </location>
</feature>
<evidence type="ECO:0000256" key="5">
    <source>
        <dbReference type="ARBA" id="ARBA00022989"/>
    </source>
</evidence>
<keyword evidence="6 7" id="KW-0472">Membrane</keyword>
<dbReference type="EMBL" id="JBHRTQ010000007">
    <property type="protein sequence ID" value="MFC3174422.1"/>
    <property type="molecule type" value="Genomic_DNA"/>
</dbReference>
<feature type="transmembrane region" description="Helical" evidence="7">
    <location>
        <begin position="63"/>
        <end position="84"/>
    </location>
</feature>
<dbReference type="CDD" id="cd06173">
    <property type="entry name" value="MFS_MefA_like"/>
    <property type="match status" value="1"/>
</dbReference>
<comment type="subcellular location">
    <subcellularLocation>
        <location evidence="1">Cell membrane</location>
        <topology evidence="1">Multi-pass membrane protein</topology>
    </subcellularLocation>
</comment>
<evidence type="ECO:0000259" key="8">
    <source>
        <dbReference type="PROSITE" id="PS50850"/>
    </source>
</evidence>
<dbReference type="InterPro" id="IPR020846">
    <property type="entry name" value="MFS_dom"/>
</dbReference>
<keyword evidence="5 7" id="KW-1133">Transmembrane helix</keyword>
<reference evidence="10" key="1">
    <citation type="journal article" date="2019" name="Int. J. Syst. Evol. Microbiol.">
        <title>The Global Catalogue of Microorganisms (GCM) 10K type strain sequencing project: providing services to taxonomists for standard genome sequencing and annotation.</title>
        <authorList>
            <consortium name="The Broad Institute Genomics Platform"/>
            <consortium name="The Broad Institute Genome Sequencing Center for Infectious Disease"/>
            <person name="Wu L."/>
            <person name="Ma J."/>
        </authorList>
    </citation>
    <scope>NUCLEOTIDE SEQUENCE [LARGE SCALE GENOMIC DNA]</scope>
    <source>
        <strain evidence="10">KCTC 42984</strain>
    </source>
</reference>
<dbReference type="Pfam" id="PF05977">
    <property type="entry name" value="MFS_3"/>
    <property type="match status" value="1"/>
</dbReference>
<proteinExistence type="predicted"/>
<feature type="transmembrane region" description="Helical" evidence="7">
    <location>
        <begin position="188"/>
        <end position="207"/>
    </location>
</feature>
<organism evidence="9 10">
    <name type="scientific">Novosphingobium bradum</name>
    <dbReference type="NCBI Taxonomy" id="1737444"/>
    <lineage>
        <taxon>Bacteria</taxon>
        <taxon>Pseudomonadati</taxon>
        <taxon>Pseudomonadota</taxon>
        <taxon>Alphaproteobacteria</taxon>
        <taxon>Sphingomonadales</taxon>
        <taxon>Sphingomonadaceae</taxon>
        <taxon>Novosphingobium</taxon>
    </lineage>
</organism>
<feature type="transmembrane region" description="Helical" evidence="7">
    <location>
        <begin position="397"/>
        <end position="416"/>
    </location>
</feature>
<evidence type="ECO:0000256" key="7">
    <source>
        <dbReference type="SAM" id="Phobius"/>
    </source>
</evidence>
<protein>
    <submittedName>
        <fullName evidence="9">MFS transporter</fullName>
    </submittedName>
</protein>
<dbReference type="Gene3D" id="1.20.1250.20">
    <property type="entry name" value="MFS general substrate transporter like domains"/>
    <property type="match status" value="1"/>
</dbReference>
<dbReference type="SUPFAM" id="SSF103473">
    <property type="entry name" value="MFS general substrate transporter"/>
    <property type="match status" value="1"/>
</dbReference>
<evidence type="ECO:0000256" key="4">
    <source>
        <dbReference type="ARBA" id="ARBA00022692"/>
    </source>
</evidence>
<evidence type="ECO:0000256" key="2">
    <source>
        <dbReference type="ARBA" id="ARBA00022448"/>
    </source>
</evidence>
<name>A0ABV7IR06_9SPHN</name>
<feature type="domain" description="Major facilitator superfamily (MFS) profile" evidence="8">
    <location>
        <begin position="24"/>
        <end position="420"/>
    </location>
</feature>